<gene>
    <name evidence="2" type="ORF">GSONMT00036658001</name>
</gene>
<dbReference type="Proteomes" id="UP000193380">
    <property type="component" value="Unassembled WGS sequence"/>
</dbReference>
<reference evidence="2" key="1">
    <citation type="journal article" date="2014" name="Nat. Commun.">
        <title>The rainbow trout genome provides novel insights into evolution after whole-genome duplication in vertebrates.</title>
        <authorList>
            <person name="Berthelot C."/>
            <person name="Brunet F."/>
            <person name="Chalopin D."/>
            <person name="Juanchich A."/>
            <person name="Bernard M."/>
            <person name="Noel B."/>
            <person name="Bento P."/>
            <person name="Da Silva C."/>
            <person name="Labadie K."/>
            <person name="Alberti A."/>
            <person name="Aury J.M."/>
            <person name="Louis A."/>
            <person name="Dehais P."/>
            <person name="Bardou P."/>
            <person name="Montfort J."/>
            <person name="Klopp C."/>
            <person name="Cabau C."/>
            <person name="Gaspin C."/>
            <person name="Thorgaard G.H."/>
            <person name="Boussaha M."/>
            <person name="Quillet E."/>
            <person name="Guyomard R."/>
            <person name="Galiana D."/>
            <person name="Bobe J."/>
            <person name="Volff J.N."/>
            <person name="Genet C."/>
            <person name="Wincker P."/>
            <person name="Jaillon O."/>
            <person name="Roest Crollius H."/>
            <person name="Guiguen Y."/>
        </authorList>
    </citation>
    <scope>NUCLEOTIDE SEQUENCE [LARGE SCALE GENOMIC DNA]</scope>
</reference>
<name>A0A060Z696_ONCMY</name>
<dbReference type="STRING" id="8022.A0A060Z696"/>
<proteinExistence type="predicted"/>
<feature type="region of interest" description="Disordered" evidence="1">
    <location>
        <begin position="1"/>
        <end position="41"/>
    </location>
</feature>
<organism evidence="2 3">
    <name type="scientific">Oncorhynchus mykiss</name>
    <name type="common">Rainbow trout</name>
    <name type="synonym">Salmo gairdneri</name>
    <dbReference type="NCBI Taxonomy" id="8022"/>
    <lineage>
        <taxon>Eukaryota</taxon>
        <taxon>Metazoa</taxon>
        <taxon>Chordata</taxon>
        <taxon>Craniata</taxon>
        <taxon>Vertebrata</taxon>
        <taxon>Euteleostomi</taxon>
        <taxon>Actinopterygii</taxon>
        <taxon>Neopterygii</taxon>
        <taxon>Teleostei</taxon>
        <taxon>Protacanthopterygii</taxon>
        <taxon>Salmoniformes</taxon>
        <taxon>Salmonidae</taxon>
        <taxon>Salmoninae</taxon>
        <taxon>Oncorhynchus</taxon>
    </lineage>
</organism>
<feature type="compositionally biased region" description="Polar residues" evidence="1">
    <location>
        <begin position="21"/>
        <end position="30"/>
    </location>
</feature>
<dbReference type="PaxDb" id="8022-A0A060Z696"/>
<dbReference type="EMBL" id="FR927394">
    <property type="protein sequence ID" value="CDQ96805.1"/>
    <property type="molecule type" value="Genomic_DNA"/>
</dbReference>
<accession>A0A060Z696</accession>
<protein>
    <submittedName>
        <fullName evidence="2">Uncharacterized protein</fullName>
    </submittedName>
</protein>
<evidence type="ECO:0000313" key="3">
    <source>
        <dbReference type="Proteomes" id="UP000193380"/>
    </source>
</evidence>
<dbReference type="AlphaFoldDB" id="A0A060Z696"/>
<evidence type="ECO:0000313" key="2">
    <source>
        <dbReference type="EMBL" id="CDQ96805.1"/>
    </source>
</evidence>
<sequence length="83" mass="8912">MEIQSGNGEELEVVSGESIVTPGSVSSSPYLSGPQADDTDDQVLREDLQAAKTIERFDIPLSSLKRMFEKPPGATNTVSKLLC</sequence>
<reference evidence="2" key="2">
    <citation type="submission" date="2014-03" db="EMBL/GenBank/DDBJ databases">
        <authorList>
            <person name="Genoscope - CEA"/>
        </authorList>
    </citation>
    <scope>NUCLEOTIDE SEQUENCE</scope>
</reference>
<evidence type="ECO:0000256" key="1">
    <source>
        <dbReference type="SAM" id="MobiDB-lite"/>
    </source>
</evidence>